<gene>
    <name evidence="2" type="ORF">B0J13DRAFT_634821</name>
</gene>
<dbReference type="AlphaFoldDB" id="A0A9P9FMA5"/>
<protein>
    <submittedName>
        <fullName evidence="2">Uncharacterized protein</fullName>
    </submittedName>
</protein>
<comment type="caution">
    <text evidence="2">The sequence shown here is derived from an EMBL/GenBank/DDBJ whole genome shotgun (WGS) entry which is preliminary data.</text>
</comment>
<accession>A0A9P9FMA5</accession>
<evidence type="ECO:0000313" key="2">
    <source>
        <dbReference type="EMBL" id="KAH7163503.1"/>
    </source>
</evidence>
<name>A0A9P9FMA5_9HYPO</name>
<keyword evidence="3" id="KW-1185">Reference proteome</keyword>
<proteinExistence type="predicted"/>
<dbReference type="OrthoDB" id="10476381at2759"/>
<sequence>MAPSTGNASGIGGNAPDYISGFHCTQCFQPLPPDDIRICRECKKTHAPYCIDCEGDLQQGECQRCTVCHDIRKALVEDLRRPCDAPSLPFDPAGRSSAAADQTNVSSYTGMAGFYPDLCARPSSPIPWLDMDAHTDSWLMPPLPLPSPVLPETNLDPMPMLNSPALDHMSQSNGISKSSLDSSAGSSNYETSGFSFDSKLGVWLQRTV</sequence>
<evidence type="ECO:0000256" key="1">
    <source>
        <dbReference type="SAM" id="MobiDB-lite"/>
    </source>
</evidence>
<feature type="region of interest" description="Disordered" evidence="1">
    <location>
        <begin position="157"/>
        <end position="182"/>
    </location>
</feature>
<organism evidence="2 3">
    <name type="scientific">Dactylonectria estremocensis</name>
    <dbReference type="NCBI Taxonomy" id="1079267"/>
    <lineage>
        <taxon>Eukaryota</taxon>
        <taxon>Fungi</taxon>
        <taxon>Dikarya</taxon>
        <taxon>Ascomycota</taxon>
        <taxon>Pezizomycotina</taxon>
        <taxon>Sordariomycetes</taxon>
        <taxon>Hypocreomycetidae</taxon>
        <taxon>Hypocreales</taxon>
        <taxon>Nectriaceae</taxon>
        <taxon>Dactylonectria</taxon>
    </lineage>
</organism>
<dbReference type="EMBL" id="JAGMUU010000001">
    <property type="protein sequence ID" value="KAH7163503.1"/>
    <property type="molecule type" value="Genomic_DNA"/>
</dbReference>
<evidence type="ECO:0000313" key="3">
    <source>
        <dbReference type="Proteomes" id="UP000717696"/>
    </source>
</evidence>
<reference evidence="2" key="1">
    <citation type="journal article" date="2021" name="Nat. Commun.">
        <title>Genetic determinants of endophytism in the Arabidopsis root mycobiome.</title>
        <authorList>
            <person name="Mesny F."/>
            <person name="Miyauchi S."/>
            <person name="Thiergart T."/>
            <person name="Pickel B."/>
            <person name="Atanasova L."/>
            <person name="Karlsson M."/>
            <person name="Huettel B."/>
            <person name="Barry K.W."/>
            <person name="Haridas S."/>
            <person name="Chen C."/>
            <person name="Bauer D."/>
            <person name="Andreopoulos W."/>
            <person name="Pangilinan J."/>
            <person name="LaButti K."/>
            <person name="Riley R."/>
            <person name="Lipzen A."/>
            <person name="Clum A."/>
            <person name="Drula E."/>
            <person name="Henrissat B."/>
            <person name="Kohler A."/>
            <person name="Grigoriev I.V."/>
            <person name="Martin F.M."/>
            <person name="Hacquard S."/>
        </authorList>
    </citation>
    <scope>NUCLEOTIDE SEQUENCE</scope>
    <source>
        <strain evidence="2">MPI-CAGE-AT-0021</strain>
    </source>
</reference>
<dbReference type="Proteomes" id="UP000717696">
    <property type="component" value="Unassembled WGS sequence"/>
</dbReference>